<evidence type="ECO:0000313" key="4">
    <source>
        <dbReference type="Proteomes" id="UP001142372"/>
    </source>
</evidence>
<evidence type="ECO:0000256" key="2">
    <source>
        <dbReference type="SAM" id="Phobius"/>
    </source>
</evidence>
<dbReference type="AlphaFoldDB" id="A0A9W6HDG5"/>
<reference evidence="3" key="2">
    <citation type="submission" date="2023-01" db="EMBL/GenBank/DDBJ databases">
        <authorList>
            <person name="Sun Q."/>
            <person name="Evtushenko L."/>
        </authorList>
    </citation>
    <scope>NUCLEOTIDE SEQUENCE</scope>
    <source>
        <strain evidence="3">VKM Ac-1401</strain>
    </source>
</reference>
<proteinExistence type="predicted"/>
<dbReference type="PROSITE" id="PS51318">
    <property type="entry name" value="TAT"/>
    <property type="match status" value="1"/>
</dbReference>
<organism evidence="3 4">
    <name type="scientific">Leifsonia poae</name>
    <dbReference type="NCBI Taxonomy" id="110933"/>
    <lineage>
        <taxon>Bacteria</taxon>
        <taxon>Bacillati</taxon>
        <taxon>Actinomycetota</taxon>
        <taxon>Actinomycetes</taxon>
        <taxon>Micrococcales</taxon>
        <taxon>Microbacteriaceae</taxon>
        <taxon>Leifsonia</taxon>
    </lineage>
</organism>
<protein>
    <submittedName>
        <fullName evidence="3">Uncharacterized protein</fullName>
    </submittedName>
</protein>
<accession>A0A9W6HDG5</accession>
<comment type="caution">
    <text evidence="3">The sequence shown here is derived from an EMBL/GenBank/DDBJ whole genome shotgun (WGS) entry which is preliminary data.</text>
</comment>
<dbReference type="Proteomes" id="UP001142372">
    <property type="component" value="Unassembled WGS sequence"/>
</dbReference>
<feature type="transmembrane region" description="Helical" evidence="2">
    <location>
        <begin position="31"/>
        <end position="53"/>
    </location>
</feature>
<dbReference type="EMBL" id="BSEN01000015">
    <property type="protein sequence ID" value="GLJ78040.1"/>
    <property type="molecule type" value="Genomic_DNA"/>
</dbReference>
<sequence length="103" mass="10673">MSDDETRAQTGQPEQAERADQPGRRRISRRALVIGGAAAAAVVVAGVGVPVAIENRLLPGRSTFNRVFGLDGAAGTIPSVEPGPMTSGTFRSAARLGAECGWR</sequence>
<name>A0A9W6HDG5_9MICO</name>
<evidence type="ECO:0000256" key="1">
    <source>
        <dbReference type="SAM" id="MobiDB-lite"/>
    </source>
</evidence>
<evidence type="ECO:0000313" key="3">
    <source>
        <dbReference type="EMBL" id="GLJ78040.1"/>
    </source>
</evidence>
<reference evidence="3" key="1">
    <citation type="journal article" date="2014" name="Int. J. Syst. Evol. Microbiol.">
        <title>Complete genome sequence of Corynebacterium casei LMG S-19264T (=DSM 44701T), isolated from a smear-ripened cheese.</title>
        <authorList>
            <consortium name="US DOE Joint Genome Institute (JGI-PGF)"/>
            <person name="Walter F."/>
            <person name="Albersmeier A."/>
            <person name="Kalinowski J."/>
            <person name="Ruckert C."/>
        </authorList>
    </citation>
    <scope>NUCLEOTIDE SEQUENCE</scope>
    <source>
        <strain evidence="3">VKM Ac-1401</strain>
    </source>
</reference>
<keyword evidence="2" id="KW-0472">Membrane</keyword>
<gene>
    <name evidence="3" type="ORF">GCM10017584_36140</name>
</gene>
<keyword evidence="4" id="KW-1185">Reference proteome</keyword>
<keyword evidence="2" id="KW-0812">Transmembrane</keyword>
<feature type="region of interest" description="Disordered" evidence="1">
    <location>
        <begin position="1"/>
        <end position="26"/>
    </location>
</feature>
<dbReference type="RefSeq" id="WP_271178636.1">
    <property type="nucleotide sequence ID" value="NZ_BAAAJO010000003.1"/>
</dbReference>
<dbReference type="InterPro" id="IPR006311">
    <property type="entry name" value="TAT_signal"/>
</dbReference>
<keyword evidence="2" id="KW-1133">Transmembrane helix</keyword>